<dbReference type="InterPro" id="IPR030829">
    <property type="entry name" value="SoxH-rel_PQQ_2"/>
</dbReference>
<sequence>MSSGLHRASSSFPSSGIHANQDAPSFVCQTWCWLVVLQCIRQILNWGGKVSQLISKIAALSLLGLATLARAWAAELPVSEVASGIFVHSGAIALMTRENEGDIANVGFIIGEDAVAVIDTGGSLREGEALLAAVRAHTRKPIRYVINTHGHPDHVFGNAAFVADGTSFVGHSKLPQALATRGPYYLDNFRRIMGAELIDPVKIVPPTLLVKGTMTLDLGSRLITLRAWRAAHSDSDLTVFDETTKTLFAGDLVFLRHIPVMDGSILGWLGLMKGLEAVPAVRVIPGHGPVSSWPAALADERRYLSVLLSDVRASNQKGETIRNAADKAAATERSHWELFDDYNARNATAAFSEIEWE</sequence>
<reference evidence="4 6" key="2">
    <citation type="submission" date="2018-10" db="EMBL/GenBank/DDBJ databases">
        <title>Bradyrhizobium sp. nov., effective nodules isolated from peanut in China.</title>
        <authorList>
            <person name="Li Y."/>
        </authorList>
    </citation>
    <scope>NUCLEOTIDE SEQUENCE [LARGE SCALE GENOMIC DNA]</scope>
    <source>
        <strain evidence="4 6">CCBAU 53426</strain>
    </source>
</reference>
<dbReference type="GO" id="GO:0017001">
    <property type="term" value="P:antibiotic catabolic process"/>
    <property type="evidence" value="ECO:0007669"/>
    <property type="project" value="UniProtKB-ARBA"/>
</dbReference>
<dbReference type="InterPro" id="IPR050855">
    <property type="entry name" value="NDM-1-like"/>
</dbReference>
<dbReference type="Gene3D" id="3.60.15.10">
    <property type="entry name" value="Ribonuclease Z/Hydroxyacylglutathione hydrolase-like"/>
    <property type="match status" value="1"/>
</dbReference>
<protein>
    <submittedName>
        <fullName evidence="3">Quinoprotein relay system zinc metallohydrolase 2</fullName>
    </submittedName>
</protein>
<dbReference type="SMART" id="SM00849">
    <property type="entry name" value="Lactamase_B"/>
    <property type="match status" value="1"/>
</dbReference>
<dbReference type="EMBL" id="RDQZ01000034">
    <property type="protein sequence ID" value="RXH08086.1"/>
    <property type="molecule type" value="Genomic_DNA"/>
</dbReference>
<keyword evidence="6" id="KW-1185">Reference proteome</keyword>
<evidence type="ECO:0000256" key="1">
    <source>
        <dbReference type="ARBA" id="ARBA00005250"/>
    </source>
</evidence>
<proteinExistence type="inferred from homology"/>
<name>A0AAE5WZ65_9BRAD</name>
<dbReference type="PANTHER" id="PTHR42951">
    <property type="entry name" value="METALLO-BETA-LACTAMASE DOMAIN-CONTAINING"/>
    <property type="match status" value="1"/>
</dbReference>
<dbReference type="InterPro" id="IPR036866">
    <property type="entry name" value="RibonucZ/Hydroxyglut_hydro"/>
</dbReference>
<dbReference type="InterPro" id="IPR001279">
    <property type="entry name" value="Metallo-B-lactamas"/>
</dbReference>
<dbReference type="Pfam" id="PF00753">
    <property type="entry name" value="Lactamase_B"/>
    <property type="match status" value="1"/>
</dbReference>
<organism evidence="3 5">
    <name type="scientific">Bradyrhizobium guangzhouense</name>
    <dbReference type="NCBI Taxonomy" id="1325095"/>
    <lineage>
        <taxon>Bacteria</taxon>
        <taxon>Pseudomonadati</taxon>
        <taxon>Pseudomonadota</taxon>
        <taxon>Alphaproteobacteria</taxon>
        <taxon>Hyphomicrobiales</taxon>
        <taxon>Nitrobacteraceae</taxon>
        <taxon>Bradyrhizobium</taxon>
    </lineage>
</organism>
<dbReference type="EMBL" id="CP030053">
    <property type="protein sequence ID" value="QAU45750.1"/>
    <property type="molecule type" value="Genomic_DNA"/>
</dbReference>
<evidence type="ECO:0000313" key="5">
    <source>
        <dbReference type="Proteomes" id="UP000288972"/>
    </source>
</evidence>
<evidence type="ECO:0000313" key="6">
    <source>
        <dbReference type="Proteomes" id="UP000290401"/>
    </source>
</evidence>
<gene>
    <name evidence="4" type="ORF">EAS56_30660</name>
    <name evidence="3" type="ORF">XH91_10500</name>
</gene>
<dbReference type="Proteomes" id="UP000290401">
    <property type="component" value="Unassembled WGS sequence"/>
</dbReference>
<comment type="similarity">
    <text evidence="1">Belongs to the metallo-beta-lactamase superfamily. Class-B beta-lactamase family.</text>
</comment>
<feature type="domain" description="Metallo-beta-lactamase" evidence="2">
    <location>
        <begin position="103"/>
        <end position="287"/>
    </location>
</feature>
<evidence type="ECO:0000259" key="2">
    <source>
        <dbReference type="SMART" id="SM00849"/>
    </source>
</evidence>
<dbReference type="CDD" id="cd16282">
    <property type="entry name" value="metallo-hydrolase-like_MBL-fold"/>
    <property type="match status" value="1"/>
</dbReference>
<reference evidence="3 5" key="1">
    <citation type="submission" date="2018-06" db="EMBL/GenBank/DDBJ databases">
        <title>Comparative genomics of rhizobia nodulating Arachis hypogaea in China.</title>
        <authorList>
            <person name="Li Y."/>
        </authorList>
    </citation>
    <scope>NUCLEOTIDE SEQUENCE [LARGE SCALE GENOMIC DNA]</scope>
    <source>
        <strain evidence="3 5">CCBAU 51670</strain>
    </source>
</reference>
<dbReference type="NCBIfam" id="TIGR04559">
    <property type="entry name" value="SoxH_rel_PQQ_2"/>
    <property type="match status" value="1"/>
</dbReference>
<accession>A0AAE5WZ65</accession>
<dbReference type="SUPFAM" id="SSF56281">
    <property type="entry name" value="Metallo-hydrolase/oxidoreductase"/>
    <property type="match status" value="1"/>
</dbReference>
<dbReference type="Proteomes" id="UP000288972">
    <property type="component" value="Chromosome"/>
</dbReference>
<dbReference type="PANTHER" id="PTHR42951:SF4">
    <property type="entry name" value="ACYL-COENZYME A THIOESTERASE MBLAC2"/>
    <property type="match status" value="1"/>
</dbReference>
<evidence type="ECO:0000313" key="3">
    <source>
        <dbReference type="EMBL" id="QAU45750.1"/>
    </source>
</evidence>
<dbReference type="KEGG" id="bgz:XH91_10500"/>
<dbReference type="AlphaFoldDB" id="A0AAE5WZ65"/>
<evidence type="ECO:0000313" key="4">
    <source>
        <dbReference type="EMBL" id="RXH08086.1"/>
    </source>
</evidence>